<evidence type="ECO:0000313" key="2">
    <source>
        <dbReference type="Proteomes" id="UP001054945"/>
    </source>
</evidence>
<dbReference type="Proteomes" id="UP001054945">
    <property type="component" value="Unassembled WGS sequence"/>
</dbReference>
<organism evidence="1 2">
    <name type="scientific">Caerostris extrusa</name>
    <name type="common">Bark spider</name>
    <name type="synonym">Caerostris bankana</name>
    <dbReference type="NCBI Taxonomy" id="172846"/>
    <lineage>
        <taxon>Eukaryota</taxon>
        <taxon>Metazoa</taxon>
        <taxon>Ecdysozoa</taxon>
        <taxon>Arthropoda</taxon>
        <taxon>Chelicerata</taxon>
        <taxon>Arachnida</taxon>
        <taxon>Araneae</taxon>
        <taxon>Araneomorphae</taxon>
        <taxon>Entelegynae</taxon>
        <taxon>Araneoidea</taxon>
        <taxon>Araneidae</taxon>
        <taxon>Caerostris</taxon>
    </lineage>
</organism>
<dbReference type="EMBL" id="BPLR01002453">
    <property type="protein sequence ID" value="GIX73882.1"/>
    <property type="molecule type" value="Genomic_DNA"/>
</dbReference>
<evidence type="ECO:0000313" key="1">
    <source>
        <dbReference type="EMBL" id="GIX73882.1"/>
    </source>
</evidence>
<reference evidence="1 2" key="1">
    <citation type="submission" date="2021-06" db="EMBL/GenBank/DDBJ databases">
        <title>Caerostris extrusa draft genome.</title>
        <authorList>
            <person name="Kono N."/>
            <person name="Arakawa K."/>
        </authorList>
    </citation>
    <scope>NUCLEOTIDE SEQUENCE [LARGE SCALE GENOMIC DNA]</scope>
</reference>
<accession>A0AAV4MMV8</accession>
<comment type="caution">
    <text evidence="1">The sequence shown here is derived from an EMBL/GenBank/DDBJ whole genome shotgun (WGS) entry which is preliminary data.</text>
</comment>
<gene>
    <name evidence="1" type="ORF">CEXT_276031</name>
</gene>
<proteinExistence type="predicted"/>
<keyword evidence="2" id="KW-1185">Reference proteome</keyword>
<dbReference type="AlphaFoldDB" id="A0AAV4MMV8"/>
<protein>
    <submittedName>
        <fullName evidence="1">Uncharacterized protein</fullName>
    </submittedName>
</protein>
<sequence>MTLTGLRWRQDGSSNYSVALLTDELRPELGVSPAVFERAQLGSRMETPEFLELNVCLRQSSHLSSAWRRGQYFFSSVALNKGKHNGRR</sequence>
<name>A0AAV4MMV8_CAEEX</name>